<dbReference type="PANTHER" id="PTHR11839:SF18">
    <property type="entry name" value="NUDIX HYDROLASE DOMAIN-CONTAINING PROTEIN"/>
    <property type="match status" value="1"/>
</dbReference>
<evidence type="ECO:0000256" key="3">
    <source>
        <dbReference type="ARBA" id="ARBA00007275"/>
    </source>
</evidence>
<dbReference type="GO" id="GO:0016787">
    <property type="term" value="F:hydrolase activity"/>
    <property type="evidence" value="ECO:0007669"/>
    <property type="project" value="UniProtKB-KW"/>
</dbReference>
<accession>A0ABW9G3B2</accession>
<evidence type="ECO:0000256" key="8">
    <source>
        <dbReference type="RuleBase" id="RU003476"/>
    </source>
</evidence>
<dbReference type="InterPro" id="IPR020476">
    <property type="entry name" value="Nudix_hydrolase"/>
</dbReference>
<comment type="cofactor">
    <cofactor evidence="2">
        <name>Mg(2+)</name>
        <dbReference type="ChEBI" id="CHEBI:18420"/>
    </cofactor>
</comment>
<proteinExistence type="inferred from homology"/>
<evidence type="ECO:0000256" key="7">
    <source>
        <dbReference type="ARBA" id="ARBA00032272"/>
    </source>
</evidence>
<dbReference type="InterPro" id="IPR015797">
    <property type="entry name" value="NUDIX_hydrolase-like_dom_sf"/>
</dbReference>
<gene>
    <name evidence="10" type="ORF">ABUE30_03565</name>
</gene>
<evidence type="ECO:0000256" key="6">
    <source>
        <dbReference type="ARBA" id="ARBA00032162"/>
    </source>
</evidence>
<evidence type="ECO:0000256" key="1">
    <source>
        <dbReference type="ARBA" id="ARBA00000847"/>
    </source>
</evidence>
<evidence type="ECO:0000259" key="9">
    <source>
        <dbReference type="PROSITE" id="PS51462"/>
    </source>
</evidence>
<dbReference type="SUPFAM" id="SSF55811">
    <property type="entry name" value="Nudix"/>
    <property type="match status" value="1"/>
</dbReference>
<comment type="similarity">
    <text evidence="3">Belongs to the Nudix hydrolase family. NudK subfamily.</text>
</comment>
<evidence type="ECO:0000256" key="2">
    <source>
        <dbReference type="ARBA" id="ARBA00001946"/>
    </source>
</evidence>
<dbReference type="Gene3D" id="3.90.79.10">
    <property type="entry name" value="Nucleoside Triphosphate Pyrophosphohydrolase"/>
    <property type="match status" value="1"/>
</dbReference>
<feature type="domain" description="Nudix hydrolase" evidence="9">
    <location>
        <begin position="39"/>
        <end position="167"/>
    </location>
</feature>
<dbReference type="PROSITE" id="PS00893">
    <property type="entry name" value="NUDIX_BOX"/>
    <property type="match status" value="1"/>
</dbReference>
<sequence>MAWQTKSSQVVFENSWLRVEDRDVINPAGHPTRYGVVHFKNRAVGVVAMTDDRQVYLVGQSRYPLASYSWEIPEGGCPNGEALEVAALRELSEETGLKAAHLQPLLTLHLSNSVTDEQAHLYLATGLTQGEQHLEESEDITVRCVAFSEALAMIDQGLITDAITVAALLAVDRQLCR</sequence>
<dbReference type="EMBL" id="JBEQCT010000001">
    <property type="protein sequence ID" value="MFM2484151.1"/>
    <property type="molecule type" value="Genomic_DNA"/>
</dbReference>
<dbReference type="Pfam" id="PF00293">
    <property type="entry name" value="NUDIX"/>
    <property type="match status" value="1"/>
</dbReference>
<name>A0ABW9G3B2_9GAMM</name>
<dbReference type="InterPro" id="IPR020084">
    <property type="entry name" value="NUDIX_hydrolase_CS"/>
</dbReference>
<evidence type="ECO:0000313" key="10">
    <source>
        <dbReference type="EMBL" id="MFM2484151.1"/>
    </source>
</evidence>
<organism evidence="10 11">
    <name type="scientific">Celerinatantimonas yamalensis</name>
    <dbReference type="NCBI Taxonomy" id="559956"/>
    <lineage>
        <taxon>Bacteria</taxon>
        <taxon>Pseudomonadati</taxon>
        <taxon>Pseudomonadota</taxon>
        <taxon>Gammaproteobacteria</taxon>
        <taxon>Celerinatantimonadaceae</taxon>
        <taxon>Celerinatantimonas</taxon>
    </lineage>
</organism>
<protein>
    <recommendedName>
        <fullName evidence="4">GDP-mannose pyrophosphatase</fullName>
    </recommendedName>
    <alternativeName>
        <fullName evidence="6">GDP-mannose hydrolase</fullName>
    </alternativeName>
    <alternativeName>
        <fullName evidence="7">GDPMK</fullName>
    </alternativeName>
</protein>
<reference evidence="10 11" key="1">
    <citation type="journal article" date="2013" name="Int. J. Syst. Evol. Microbiol.">
        <title>Celerinatantimonas yamalensis sp. nov., a cold-adapted diazotrophic bacterium from a cold permafrost brine.</title>
        <authorList>
            <person name="Shcherbakova V."/>
            <person name="Chuvilskaya N."/>
            <person name="Rivkina E."/>
            <person name="Demidov N."/>
            <person name="Uchaeva V."/>
            <person name="Suetin S."/>
            <person name="Suzina N."/>
            <person name="Gilichinsky D."/>
        </authorList>
    </citation>
    <scope>NUCLEOTIDE SEQUENCE [LARGE SCALE GENOMIC DNA]</scope>
    <source>
        <strain evidence="10 11">C7</strain>
    </source>
</reference>
<dbReference type="Proteomes" id="UP001629953">
    <property type="component" value="Unassembled WGS sequence"/>
</dbReference>
<dbReference type="RefSeq" id="WP_408622290.1">
    <property type="nucleotide sequence ID" value="NZ_JBEQCT010000001.1"/>
</dbReference>
<dbReference type="PROSITE" id="PS51462">
    <property type="entry name" value="NUDIX"/>
    <property type="match status" value="1"/>
</dbReference>
<dbReference type="InterPro" id="IPR000086">
    <property type="entry name" value="NUDIX_hydrolase_dom"/>
</dbReference>
<keyword evidence="5 8" id="KW-0378">Hydrolase</keyword>
<dbReference type="PRINTS" id="PR00502">
    <property type="entry name" value="NUDIXFAMILY"/>
</dbReference>
<comment type="caution">
    <text evidence="10">The sequence shown here is derived from an EMBL/GenBank/DDBJ whole genome shotgun (WGS) entry which is preliminary data.</text>
</comment>
<evidence type="ECO:0000313" key="11">
    <source>
        <dbReference type="Proteomes" id="UP001629953"/>
    </source>
</evidence>
<dbReference type="PANTHER" id="PTHR11839">
    <property type="entry name" value="UDP/ADP-SUGAR PYROPHOSPHATASE"/>
    <property type="match status" value="1"/>
</dbReference>
<dbReference type="CDD" id="cd24161">
    <property type="entry name" value="NUDIX_ADPRase_Ndx2"/>
    <property type="match status" value="1"/>
</dbReference>
<evidence type="ECO:0000256" key="4">
    <source>
        <dbReference type="ARBA" id="ARBA00016377"/>
    </source>
</evidence>
<comment type="catalytic activity">
    <reaction evidence="1">
        <text>GDP-alpha-D-mannose + H2O = alpha-D-mannose 1-phosphate + GMP + 2 H(+)</text>
        <dbReference type="Rhea" id="RHEA:27978"/>
        <dbReference type="ChEBI" id="CHEBI:15377"/>
        <dbReference type="ChEBI" id="CHEBI:15378"/>
        <dbReference type="ChEBI" id="CHEBI:57527"/>
        <dbReference type="ChEBI" id="CHEBI:58115"/>
        <dbReference type="ChEBI" id="CHEBI:58409"/>
    </reaction>
</comment>
<evidence type="ECO:0000256" key="5">
    <source>
        <dbReference type="ARBA" id="ARBA00022801"/>
    </source>
</evidence>
<keyword evidence="11" id="KW-1185">Reference proteome</keyword>